<name>A0A556C628_BREAU</name>
<feature type="region of interest" description="Disordered" evidence="1">
    <location>
        <begin position="1"/>
        <end position="39"/>
    </location>
</feature>
<accession>A0A556C628</accession>
<dbReference type="InterPro" id="IPR057893">
    <property type="entry name" value="LRV_2"/>
</dbReference>
<comment type="caution">
    <text evidence="3">The sequence shown here is derived from an EMBL/GenBank/DDBJ whole genome shotgun (WGS) entry which is preliminary data.</text>
</comment>
<sequence>MSNLNRVQAGIPEGGQFSEAAKPRPDLPPLDENLAQSWSQEYVPSVDADASMDSLEDSIAQMSDEQRRELLETEELALDSTDPEELTELASHPSPLVRGAVAANESMDERALVTMRDDPDPFVRVSALENSNMSDHAVIQYAKTRAGDDELRACLTGREDNAAVAAAVAANPRTPPETLSQLASVRDDTVQAEIAANPSARPEALNYLSAHSNPAIRAAVAANPNVPARTFGTLEREGDPNVAGVIDAQRRNHSSAFYDGRDVYEAKAWNNEQKAYRKHVKKMAKRGLDEKGQPLPQSGLSKGRRRGGRLRRRVVSYWVLRGSYDILRGSVRASMRMFK</sequence>
<dbReference type="Gene3D" id="1.25.10.10">
    <property type="entry name" value="Leucine-rich Repeat Variant"/>
    <property type="match status" value="1"/>
</dbReference>
<protein>
    <recommendedName>
        <fullName evidence="2">Leucine rich repeat variant domain-containing protein</fullName>
    </recommendedName>
</protein>
<dbReference type="InterPro" id="IPR016024">
    <property type="entry name" value="ARM-type_fold"/>
</dbReference>
<evidence type="ECO:0000259" key="2">
    <source>
        <dbReference type="Pfam" id="PF25591"/>
    </source>
</evidence>
<dbReference type="AlphaFoldDB" id="A0A556C628"/>
<dbReference type="InterPro" id="IPR011989">
    <property type="entry name" value="ARM-like"/>
</dbReference>
<dbReference type="OrthoDB" id="53716at2"/>
<dbReference type="RefSeq" id="WP_143924361.1">
    <property type="nucleotide sequence ID" value="NZ_VLTK01000017.1"/>
</dbReference>
<feature type="domain" description="Leucine rich repeat variant" evidence="2">
    <location>
        <begin position="165"/>
        <end position="223"/>
    </location>
</feature>
<keyword evidence="4" id="KW-1185">Reference proteome</keyword>
<evidence type="ECO:0000313" key="3">
    <source>
        <dbReference type="EMBL" id="TSI12458.1"/>
    </source>
</evidence>
<gene>
    <name evidence="3" type="ORF">FO013_20210</name>
</gene>
<proteinExistence type="predicted"/>
<evidence type="ECO:0000313" key="4">
    <source>
        <dbReference type="Proteomes" id="UP000316406"/>
    </source>
</evidence>
<dbReference type="SUPFAM" id="SSF48371">
    <property type="entry name" value="ARM repeat"/>
    <property type="match status" value="1"/>
</dbReference>
<evidence type="ECO:0000256" key="1">
    <source>
        <dbReference type="SAM" id="MobiDB-lite"/>
    </source>
</evidence>
<organism evidence="3 4">
    <name type="scientific">Brevibacterium aurantiacum</name>
    <dbReference type="NCBI Taxonomy" id="273384"/>
    <lineage>
        <taxon>Bacteria</taxon>
        <taxon>Bacillati</taxon>
        <taxon>Actinomycetota</taxon>
        <taxon>Actinomycetes</taxon>
        <taxon>Micrococcales</taxon>
        <taxon>Brevibacteriaceae</taxon>
        <taxon>Brevibacterium</taxon>
    </lineage>
</organism>
<reference evidence="3 4" key="1">
    <citation type="submission" date="2019-07" db="EMBL/GenBank/DDBJ databases">
        <title>Draft genome sequence of Brevibacterium aurantiacum XU54 isolated from Xinjiang China.</title>
        <authorList>
            <person name="Xu X."/>
        </authorList>
    </citation>
    <scope>NUCLEOTIDE SEQUENCE [LARGE SCALE GENOMIC DNA]</scope>
    <source>
        <strain evidence="3 4">XU54</strain>
    </source>
</reference>
<dbReference type="Proteomes" id="UP000316406">
    <property type="component" value="Unassembled WGS sequence"/>
</dbReference>
<dbReference type="EMBL" id="VLTK01000017">
    <property type="protein sequence ID" value="TSI12458.1"/>
    <property type="molecule type" value="Genomic_DNA"/>
</dbReference>
<feature type="region of interest" description="Disordered" evidence="1">
    <location>
        <begin position="282"/>
        <end position="307"/>
    </location>
</feature>
<dbReference type="Pfam" id="PF25591">
    <property type="entry name" value="LRV_2"/>
    <property type="match status" value="1"/>
</dbReference>